<name>A0A235F0X9_9RHOO</name>
<evidence type="ECO:0000313" key="13">
    <source>
        <dbReference type="EMBL" id="OYD54934.1"/>
    </source>
</evidence>
<evidence type="ECO:0000256" key="7">
    <source>
        <dbReference type="ARBA" id="ARBA00023065"/>
    </source>
</evidence>
<gene>
    <name evidence="13" type="ORF">CGK74_01590</name>
</gene>
<dbReference type="PANTHER" id="PTHR34501:SF9">
    <property type="entry name" value="MAJOR OUTER MEMBRANE PROTEIN P.IA"/>
    <property type="match status" value="1"/>
</dbReference>
<evidence type="ECO:0000256" key="8">
    <source>
        <dbReference type="ARBA" id="ARBA00023114"/>
    </source>
</evidence>
<comment type="subunit">
    <text evidence="2">Homotrimer.</text>
</comment>
<evidence type="ECO:0000256" key="4">
    <source>
        <dbReference type="ARBA" id="ARBA00022452"/>
    </source>
</evidence>
<evidence type="ECO:0000313" key="14">
    <source>
        <dbReference type="Proteomes" id="UP000215181"/>
    </source>
</evidence>
<sequence length="348" mass="37106">MQKKLIALAVAAAAAAPAFAQSNVTVYGRVDMGYSYSGSHSGDAESRNGIDSGLLQPSFIGFKGTEDLGNGLKVGFDVQTRLNFDTNEERDYIASSSRRDSYLFLSGGFGTVAAGRLTTPQNAFLGSLDPFLDSAITGFSTNYTQGAGLLNFVLSGKADPVTRLDNTVAYISPSFSGLTVTVAYTASALNDERADDDLDANIWAVSPVYKNGPLTLGANYHKVKVDAIDATETVWDLGAAYDFGVVKLAAAYGQDKLELGGDDGKVKQWFLAATVPVSAAGNVVLAYGQQEIDDVDDSNNDRFSIGYHHSLSKRTTVYAQYGDYDIEENSLAGEGYESKFGLGVRHTF</sequence>
<evidence type="ECO:0000256" key="9">
    <source>
        <dbReference type="ARBA" id="ARBA00023136"/>
    </source>
</evidence>
<feature type="chain" id="PRO_5012782565" description="Porin domain-containing protein" evidence="11">
    <location>
        <begin position="21"/>
        <end position="348"/>
    </location>
</feature>
<dbReference type="SUPFAM" id="SSF56935">
    <property type="entry name" value="Porins"/>
    <property type="match status" value="1"/>
</dbReference>
<feature type="signal peptide" evidence="11">
    <location>
        <begin position="1"/>
        <end position="20"/>
    </location>
</feature>
<keyword evidence="10" id="KW-0998">Cell outer membrane</keyword>
<accession>A0A235F0X9</accession>
<keyword evidence="6 11" id="KW-0732">Signal</keyword>
<organism evidence="13 14">
    <name type="scientific">Thauera propionica</name>
    <dbReference type="NCBI Taxonomy" id="2019431"/>
    <lineage>
        <taxon>Bacteria</taxon>
        <taxon>Pseudomonadati</taxon>
        <taxon>Pseudomonadota</taxon>
        <taxon>Betaproteobacteria</taxon>
        <taxon>Rhodocyclales</taxon>
        <taxon>Zoogloeaceae</taxon>
        <taxon>Thauera</taxon>
    </lineage>
</organism>
<keyword evidence="7" id="KW-0406">Ion transport</keyword>
<reference evidence="13 14" key="1">
    <citation type="submission" date="2017-07" db="EMBL/GenBank/DDBJ databases">
        <title>Thauera sp. KNDSS-Mac4 genome sequence and assembly.</title>
        <authorList>
            <person name="Mayilraj S."/>
        </authorList>
    </citation>
    <scope>NUCLEOTIDE SEQUENCE [LARGE SCALE GENOMIC DNA]</scope>
    <source>
        <strain evidence="13 14">KNDSS-Mac4</strain>
    </source>
</reference>
<dbReference type="GO" id="GO:0009279">
    <property type="term" value="C:cell outer membrane"/>
    <property type="evidence" value="ECO:0007669"/>
    <property type="project" value="UniProtKB-SubCell"/>
</dbReference>
<evidence type="ECO:0000259" key="12">
    <source>
        <dbReference type="Pfam" id="PF13609"/>
    </source>
</evidence>
<evidence type="ECO:0000256" key="3">
    <source>
        <dbReference type="ARBA" id="ARBA00022448"/>
    </source>
</evidence>
<protein>
    <recommendedName>
        <fullName evidence="12">Porin domain-containing protein</fullName>
    </recommendedName>
</protein>
<dbReference type="GO" id="GO:0015288">
    <property type="term" value="F:porin activity"/>
    <property type="evidence" value="ECO:0007669"/>
    <property type="project" value="UniProtKB-KW"/>
</dbReference>
<keyword evidence="9" id="KW-0472">Membrane</keyword>
<comment type="subcellular location">
    <subcellularLocation>
        <location evidence="1">Cell outer membrane</location>
        <topology evidence="1">Multi-pass membrane protein</topology>
    </subcellularLocation>
</comment>
<dbReference type="GO" id="GO:0006811">
    <property type="term" value="P:monoatomic ion transport"/>
    <property type="evidence" value="ECO:0007669"/>
    <property type="project" value="UniProtKB-KW"/>
</dbReference>
<evidence type="ECO:0000256" key="6">
    <source>
        <dbReference type="ARBA" id="ARBA00022729"/>
    </source>
</evidence>
<keyword evidence="8" id="KW-0626">Porin</keyword>
<evidence type="ECO:0000256" key="11">
    <source>
        <dbReference type="SAM" id="SignalP"/>
    </source>
</evidence>
<dbReference type="InterPro" id="IPR023614">
    <property type="entry name" value="Porin_dom_sf"/>
</dbReference>
<comment type="caution">
    <text evidence="13">The sequence shown here is derived from an EMBL/GenBank/DDBJ whole genome shotgun (WGS) entry which is preliminary data.</text>
</comment>
<feature type="domain" description="Porin" evidence="12">
    <location>
        <begin position="7"/>
        <end position="326"/>
    </location>
</feature>
<dbReference type="Proteomes" id="UP000215181">
    <property type="component" value="Unassembled WGS sequence"/>
</dbReference>
<evidence type="ECO:0000256" key="1">
    <source>
        <dbReference type="ARBA" id="ARBA00004571"/>
    </source>
</evidence>
<dbReference type="Pfam" id="PF13609">
    <property type="entry name" value="Porin_4"/>
    <property type="match status" value="1"/>
</dbReference>
<evidence type="ECO:0000256" key="2">
    <source>
        <dbReference type="ARBA" id="ARBA00011233"/>
    </source>
</evidence>
<keyword evidence="14" id="KW-1185">Reference proteome</keyword>
<evidence type="ECO:0000256" key="10">
    <source>
        <dbReference type="ARBA" id="ARBA00023237"/>
    </source>
</evidence>
<keyword evidence="4" id="KW-1134">Transmembrane beta strand</keyword>
<dbReference type="AlphaFoldDB" id="A0A235F0X9"/>
<dbReference type="OrthoDB" id="5293374at2"/>
<keyword evidence="3" id="KW-0813">Transport</keyword>
<dbReference type="InterPro" id="IPR050298">
    <property type="entry name" value="Gram-neg_bact_OMP"/>
</dbReference>
<dbReference type="EMBL" id="NOIH01000003">
    <property type="protein sequence ID" value="OYD54934.1"/>
    <property type="molecule type" value="Genomic_DNA"/>
</dbReference>
<dbReference type="InterPro" id="IPR033900">
    <property type="entry name" value="Gram_neg_porin_domain"/>
</dbReference>
<evidence type="ECO:0000256" key="5">
    <source>
        <dbReference type="ARBA" id="ARBA00022692"/>
    </source>
</evidence>
<dbReference type="PANTHER" id="PTHR34501">
    <property type="entry name" value="PROTEIN YDDL-RELATED"/>
    <property type="match status" value="1"/>
</dbReference>
<dbReference type="GO" id="GO:0046930">
    <property type="term" value="C:pore complex"/>
    <property type="evidence" value="ECO:0007669"/>
    <property type="project" value="UniProtKB-KW"/>
</dbReference>
<dbReference type="CDD" id="cd00342">
    <property type="entry name" value="gram_neg_porins"/>
    <property type="match status" value="1"/>
</dbReference>
<proteinExistence type="predicted"/>
<keyword evidence="5" id="KW-0812">Transmembrane</keyword>
<dbReference type="Gene3D" id="2.40.160.10">
    <property type="entry name" value="Porin"/>
    <property type="match status" value="1"/>
</dbReference>
<dbReference type="RefSeq" id="WP_094266784.1">
    <property type="nucleotide sequence ID" value="NZ_NOIH01000003.1"/>
</dbReference>